<evidence type="ECO:0000256" key="6">
    <source>
        <dbReference type="SAM" id="MobiDB-lite"/>
    </source>
</evidence>
<comment type="catalytic activity">
    <reaction evidence="5">
        <text>GTP + H2O = GDP + phosphate + H(+)</text>
        <dbReference type="Rhea" id="RHEA:19669"/>
        <dbReference type="ChEBI" id="CHEBI:15377"/>
        <dbReference type="ChEBI" id="CHEBI:15378"/>
        <dbReference type="ChEBI" id="CHEBI:37565"/>
        <dbReference type="ChEBI" id="CHEBI:43474"/>
        <dbReference type="ChEBI" id="CHEBI:58189"/>
    </reaction>
    <physiologicalReaction direction="left-to-right" evidence="5">
        <dbReference type="Rhea" id="RHEA:19670"/>
    </physiologicalReaction>
</comment>
<dbReference type="VEuPathDB" id="CryptoDB:Cvel_21945"/>
<gene>
    <name evidence="8" type="ORF">Cvel_21945</name>
</gene>
<dbReference type="Pfam" id="PF08856">
    <property type="entry name" value="DUF1826"/>
    <property type="match status" value="1"/>
</dbReference>
<evidence type="ECO:0000256" key="4">
    <source>
        <dbReference type="ARBA" id="ARBA00034320"/>
    </source>
</evidence>
<feature type="region of interest" description="Disordered" evidence="6">
    <location>
        <begin position="448"/>
        <end position="491"/>
    </location>
</feature>
<feature type="region of interest" description="Disordered" evidence="6">
    <location>
        <begin position="142"/>
        <end position="165"/>
    </location>
</feature>
<accession>A0A0G4GHQ4</accession>
<dbReference type="GO" id="GO:0016787">
    <property type="term" value="F:hydrolase activity"/>
    <property type="evidence" value="ECO:0007669"/>
    <property type="project" value="UniProtKB-KW"/>
</dbReference>
<dbReference type="SUPFAM" id="SSF52540">
    <property type="entry name" value="P-loop containing nucleoside triphosphate hydrolases"/>
    <property type="match status" value="1"/>
</dbReference>
<dbReference type="SMART" id="SM00833">
    <property type="entry name" value="CobW_C"/>
    <property type="match status" value="1"/>
</dbReference>
<dbReference type="Pfam" id="PF02492">
    <property type="entry name" value="cobW"/>
    <property type="match status" value="2"/>
</dbReference>
<dbReference type="Pfam" id="PF07683">
    <property type="entry name" value="CobW_C"/>
    <property type="match status" value="1"/>
</dbReference>
<dbReference type="Gene3D" id="3.40.50.300">
    <property type="entry name" value="P-loop containing nucleotide triphosphate hydrolases"/>
    <property type="match status" value="1"/>
</dbReference>
<dbReference type="InterPro" id="IPR014955">
    <property type="entry name" value="DUF1826"/>
</dbReference>
<dbReference type="InterPro" id="IPR051927">
    <property type="entry name" value="Zn_Chap_cDPG_Synth"/>
</dbReference>
<evidence type="ECO:0000256" key="1">
    <source>
        <dbReference type="ARBA" id="ARBA00022741"/>
    </source>
</evidence>
<reference evidence="8" key="1">
    <citation type="submission" date="2014-11" db="EMBL/GenBank/DDBJ databases">
        <authorList>
            <person name="Otto D Thomas"/>
            <person name="Naeem Raeece"/>
        </authorList>
    </citation>
    <scope>NUCLEOTIDE SEQUENCE</scope>
</reference>
<sequence>MGEINLDADEIKNSRLIQEEATMVELHNGCICCTLRGDLLKTVKALSEEQAFDYLVIESTGISEPLPVAQTFVMDVDEAEEEGKEKQTKAPSRPDMPKELKSLSHFARLDTCVTVVDAVNVYDVLGSIETLAEKNASNMVGNTGLKAETETDGGEGKGEKEKEGGDVDDRTIVQLMLDQIEFADVILLSKAHMVKNPKEVEEIRALVEKLNPHAEVIVPMEPHFGDVPLSAVINTGLFDMDQAQTSAGWLYELSKTMEGGPGHIPETEEYGISSVVFRNKERPFHPGRLNDTLNGFGNYATSLAAGRNIYGNSPPAPGGVFVGVVRAKGQLWVATANAYPVAFHCAGRHVELLPNPEPYLASMPEETWSEEDKEKHQQLVCEGQWHEKNGDRESEVVFIGVGLDKDKILSELEGALLTDEEMEGGEDLWREMEDVFFQGDYFELSDVWEDEEVRSGDEDEGDWEDEGEGSTSESEEGKAANTTYATPTKKNKKMKKVDASLLTVTSPDKLKGEKGPQTEALVFVNKSDQLKIIHTEAVQLAVWRRDTIPSFVSVLSDASLQVASLPRFAKVVTPAAAEETVRTALLKRKKRVLSDEDTSALASDLAEQVRIFADISGSETVSVKLDCMDDNGCAFWHQDCVDFRLVTTYRGPATEYVHPQYSQPTLHKKRRDSAHAQSLTHHDVALFKGRGKSYVGDPLLNHPGIVHRSPRIEGSGVVRVVLVLDVPQWWMEE</sequence>
<keyword evidence="1" id="KW-0547">Nucleotide-binding</keyword>
<comment type="similarity">
    <text evidence="4">Belongs to the SIMIBI class G3E GTPase family. ZNG1 subfamily.</text>
</comment>
<dbReference type="PANTHER" id="PTHR43603">
    <property type="entry name" value="COBW DOMAIN-CONTAINING PROTEIN DDB_G0274527"/>
    <property type="match status" value="1"/>
</dbReference>
<keyword evidence="3" id="KW-0143">Chaperone</keyword>
<feature type="compositionally biased region" description="Acidic residues" evidence="6">
    <location>
        <begin position="448"/>
        <end position="468"/>
    </location>
</feature>
<evidence type="ECO:0000256" key="5">
    <source>
        <dbReference type="ARBA" id="ARBA00049117"/>
    </source>
</evidence>
<feature type="domain" description="CobW C-terminal" evidence="7">
    <location>
        <begin position="272"/>
        <end position="416"/>
    </location>
</feature>
<dbReference type="InterPro" id="IPR003495">
    <property type="entry name" value="CobW/HypB/UreG_nucleotide-bd"/>
</dbReference>
<evidence type="ECO:0000256" key="2">
    <source>
        <dbReference type="ARBA" id="ARBA00022801"/>
    </source>
</evidence>
<dbReference type="SUPFAM" id="SSF90002">
    <property type="entry name" value="Hypothetical protein YjiA, C-terminal domain"/>
    <property type="match status" value="1"/>
</dbReference>
<organism evidence="8">
    <name type="scientific">Chromera velia CCMP2878</name>
    <dbReference type="NCBI Taxonomy" id="1169474"/>
    <lineage>
        <taxon>Eukaryota</taxon>
        <taxon>Sar</taxon>
        <taxon>Alveolata</taxon>
        <taxon>Colpodellida</taxon>
        <taxon>Chromeraceae</taxon>
        <taxon>Chromera</taxon>
    </lineage>
</organism>
<feature type="compositionally biased region" description="Basic and acidic residues" evidence="6">
    <location>
        <begin position="154"/>
        <end position="165"/>
    </location>
</feature>
<dbReference type="Gene3D" id="3.30.1220.10">
    <property type="entry name" value="CobW-like, C-terminal domain"/>
    <property type="match status" value="1"/>
</dbReference>
<dbReference type="EMBL" id="CDMZ01001222">
    <property type="protein sequence ID" value="CEM29266.1"/>
    <property type="molecule type" value="Genomic_DNA"/>
</dbReference>
<dbReference type="PANTHER" id="PTHR43603:SF1">
    <property type="entry name" value="ZINC-REGULATED GTPASE METALLOPROTEIN ACTIVATOR 1"/>
    <property type="match status" value="1"/>
</dbReference>
<keyword evidence="2" id="KW-0378">Hydrolase</keyword>
<name>A0A0G4GHQ4_9ALVE</name>
<proteinExistence type="inferred from homology"/>
<dbReference type="InterPro" id="IPR027417">
    <property type="entry name" value="P-loop_NTPase"/>
</dbReference>
<evidence type="ECO:0000259" key="7">
    <source>
        <dbReference type="SMART" id="SM00833"/>
    </source>
</evidence>
<protein>
    <recommendedName>
        <fullName evidence="7">CobW C-terminal domain-containing protein</fullName>
    </recommendedName>
</protein>
<dbReference type="AlphaFoldDB" id="A0A0G4GHQ4"/>
<dbReference type="InterPro" id="IPR011629">
    <property type="entry name" value="CobW-like_C"/>
</dbReference>
<dbReference type="GO" id="GO:0000166">
    <property type="term" value="F:nucleotide binding"/>
    <property type="evidence" value="ECO:0007669"/>
    <property type="project" value="UniProtKB-KW"/>
</dbReference>
<dbReference type="PhylomeDB" id="A0A0G4GHQ4"/>
<evidence type="ECO:0000256" key="3">
    <source>
        <dbReference type="ARBA" id="ARBA00023186"/>
    </source>
</evidence>
<evidence type="ECO:0000313" key="8">
    <source>
        <dbReference type="EMBL" id="CEM29266.1"/>
    </source>
</evidence>
<dbReference type="InterPro" id="IPR036627">
    <property type="entry name" value="CobW-likC_sf"/>
</dbReference>